<dbReference type="PANTHER" id="PTHR30388">
    <property type="entry name" value="ALDEHYDE OXIDOREDUCTASE MOLYBDENUM COFACTOR ASSEMBLY PROTEIN"/>
    <property type="match status" value="1"/>
</dbReference>
<dbReference type="PANTHER" id="PTHR30388:SF6">
    <property type="entry name" value="XANTHINE DEHYDROGENASE SUBUNIT A-RELATED"/>
    <property type="match status" value="1"/>
</dbReference>
<comment type="caution">
    <text evidence="3">The sequence shown here is derived from an EMBL/GenBank/DDBJ whole genome shotgun (WGS) entry which is preliminary data.</text>
</comment>
<evidence type="ECO:0000259" key="2">
    <source>
        <dbReference type="SMART" id="SM00746"/>
    </source>
</evidence>
<feature type="compositionally biased region" description="Gly residues" evidence="1">
    <location>
        <begin position="1"/>
        <end position="10"/>
    </location>
</feature>
<dbReference type="Pfam" id="PF13478">
    <property type="entry name" value="XdhC_C"/>
    <property type="match status" value="1"/>
</dbReference>
<dbReference type="Pfam" id="PF04945">
    <property type="entry name" value="YHS"/>
    <property type="match status" value="1"/>
</dbReference>
<dbReference type="InterPro" id="IPR009078">
    <property type="entry name" value="Ferritin-like_SF"/>
</dbReference>
<dbReference type="AlphaFoldDB" id="A0ABD5NEI6"/>
<dbReference type="InterPro" id="IPR007029">
    <property type="entry name" value="YHS_dom"/>
</dbReference>
<protein>
    <submittedName>
        <fullName evidence="3">XdhC family protein</fullName>
    </submittedName>
</protein>
<dbReference type="InterPro" id="IPR011017">
    <property type="entry name" value="TRASH_dom"/>
</dbReference>
<dbReference type="RefSeq" id="WP_232571195.1">
    <property type="nucleotide sequence ID" value="NZ_CP089466.1"/>
</dbReference>
<organism evidence="3 4">
    <name type="scientific">Halobacterium litoreum</name>
    <dbReference type="NCBI Taxonomy" id="2039234"/>
    <lineage>
        <taxon>Archaea</taxon>
        <taxon>Methanobacteriati</taxon>
        <taxon>Methanobacteriota</taxon>
        <taxon>Stenosarchaea group</taxon>
        <taxon>Halobacteria</taxon>
        <taxon>Halobacteriales</taxon>
        <taxon>Halobacteriaceae</taxon>
        <taxon>Halobacterium</taxon>
    </lineage>
</organism>
<feature type="region of interest" description="Disordered" evidence="1">
    <location>
        <begin position="1"/>
        <end position="23"/>
    </location>
</feature>
<dbReference type="SMART" id="SM00746">
    <property type="entry name" value="TRASH"/>
    <property type="match status" value="1"/>
</dbReference>
<evidence type="ECO:0000256" key="1">
    <source>
        <dbReference type="SAM" id="MobiDB-lite"/>
    </source>
</evidence>
<dbReference type="Proteomes" id="UP001595660">
    <property type="component" value="Unassembled WGS sequence"/>
</dbReference>
<accession>A0ABD5NEI6</accession>
<gene>
    <name evidence="3" type="ORF">ACFOKC_08080</name>
</gene>
<evidence type="ECO:0000313" key="4">
    <source>
        <dbReference type="Proteomes" id="UP001595660"/>
    </source>
</evidence>
<sequence>MTEDTSGGGETQNDAAAERAAAASVERVDDLAADLRAAGDPFALVTVVRREPPVPANVGDRAVVTPDGDLVGWVGGAACAQSVAVKEALSAIESGEPRLVGLAPDPADVEREGLTAYPMTCHSGGTLELFVEPVVPTPRLVVVGESPIALALARLASETSFDVTVVAADADGEFAGADDVVAVDDPALADAVAGAAAVVVASTGEYDTEGVAAALAAGAPYVGLVSSRKRRDAVAEEVADRLGTDAESVVDAVTTPAGLDIGAETPAEIAVSVLAELVAVRRGASDRTATDAIDVEVVDDLSDDEERDDAAQADEETAVDPVCGMTVDVADAAATADHGGETYHFCGQGCADAFADDPERYLDGVVEGG</sequence>
<keyword evidence="4" id="KW-1185">Reference proteome</keyword>
<evidence type="ECO:0000313" key="3">
    <source>
        <dbReference type="EMBL" id="MFC3477681.1"/>
    </source>
</evidence>
<dbReference type="SUPFAM" id="SSF47240">
    <property type="entry name" value="Ferritin-like"/>
    <property type="match status" value="1"/>
</dbReference>
<feature type="domain" description="TRASH" evidence="2">
    <location>
        <begin position="320"/>
        <end position="358"/>
    </location>
</feature>
<reference evidence="3 4" key="1">
    <citation type="journal article" date="2019" name="Int. J. Syst. Evol. Microbiol.">
        <title>The Global Catalogue of Microorganisms (GCM) 10K type strain sequencing project: providing services to taxonomists for standard genome sequencing and annotation.</title>
        <authorList>
            <consortium name="The Broad Institute Genomics Platform"/>
            <consortium name="The Broad Institute Genome Sequencing Center for Infectious Disease"/>
            <person name="Wu L."/>
            <person name="Ma J."/>
        </authorList>
    </citation>
    <scope>NUCLEOTIDE SEQUENCE [LARGE SCALE GENOMIC DNA]</scope>
    <source>
        <strain evidence="3 4">CGMCC 1.12562</strain>
    </source>
</reference>
<dbReference type="Gene3D" id="3.40.50.720">
    <property type="entry name" value="NAD(P)-binding Rossmann-like Domain"/>
    <property type="match status" value="1"/>
</dbReference>
<dbReference type="InterPro" id="IPR003777">
    <property type="entry name" value="XdhC_CoxI"/>
</dbReference>
<name>A0ABD5NEI6_9EURY</name>
<dbReference type="InterPro" id="IPR012348">
    <property type="entry name" value="RNR-like"/>
</dbReference>
<dbReference type="Pfam" id="PF02625">
    <property type="entry name" value="XdhC_CoxI"/>
    <property type="match status" value="1"/>
</dbReference>
<dbReference type="GeneID" id="69116386"/>
<dbReference type="EMBL" id="JBHRWN010000002">
    <property type="protein sequence ID" value="MFC3477681.1"/>
    <property type="molecule type" value="Genomic_DNA"/>
</dbReference>
<dbReference type="Gene3D" id="1.10.620.20">
    <property type="entry name" value="Ribonucleotide Reductase, subunit A"/>
    <property type="match status" value="1"/>
</dbReference>
<dbReference type="InterPro" id="IPR052698">
    <property type="entry name" value="MoCofactor_Util/Proc"/>
</dbReference>
<proteinExistence type="predicted"/>
<dbReference type="InterPro" id="IPR027051">
    <property type="entry name" value="XdhC_Rossmann_dom"/>
</dbReference>